<dbReference type="PROSITE" id="PS51819">
    <property type="entry name" value="VOC"/>
    <property type="match status" value="2"/>
</dbReference>
<organism evidence="4">
    <name type="scientific">Acidobacterium capsulatum</name>
    <dbReference type="NCBI Taxonomy" id="33075"/>
    <lineage>
        <taxon>Bacteria</taxon>
        <taxon>Pseudomonadati</taxon>
        <taxon>Acidobacteriota</taxon>
        <taxon>Terriglobia</taxon>
        <taxon>Terriglobales</taxon>
        <taxon>Acidobacteriaceae</taxon>
        <taxon>Acidobacterium</taxon>
    </lineage>
</organism>
<dbReference type="GO" id="GO:0046872">
    <property type="term" value="F:metal ion binding"/>
    <property type="evidence" value="ECO:0007669"/>
    <property type="project" value="UniProtKB-KW"/>
</dbReference>
<dbReference type="PANTHER" id="PTHR43048">
    <property type="entry name" value="METHYLMALONYL-COA EPIMERASE"/>
    <property type="match status" value="1"/>
</dbReference>
<dbReference type="InterPro" id="IPR051785">
    <property type="entry name" value="MMCE/EMCE_epimerase"/>
</dbReference>
<evidence type="ECO:0000256" key="1">
    <source>
        <dbReference type="ARBA" id="ARBA00022723"/>
    </source>
</evidence>
<dbReference type="CDD" id="cd06587">
    <property type="entry name" value="VOC"/>
    <property type="match status" value="1"/>
</dbReference>
<dbReference type="InterPro" id="IPR037523">
    <property type="entry name" value="VOC_core"/>
</dbReference>
<feature type="chain" id="PRO_5030683891" evidence="2">
    <location>
        <begin position="22"/>
        <end position="314"/>
    </location>
</feature>
<keyword evidence="2" id="KW-0732">Signal</keyword>
<dbReference type="GO" id="GO:0004493">
    <property type="term" value="F:methylmalonyl-CoA epimerase activity"/>
    <property type="evidence" value="ECO:0007669"/>
    <property type="project" value="TreeGrafter"/>
</dbReference>
<proteinExistence type="predicted"/>
<dbReference type="InterPro" id="IPR029068">
    <property type="entry name" value="Glyas_Bleomycin-R_OHBP_Dase"/>
</dbReference>
<comment type="caution">
    <text evidence="4">The sequence shown here is derived from an EMBL/GenBank/DDBJ whole genome shotgun (WGS) entry which is preliminary data.</text>
</comment>
<feature type="domain" description="VOC" evidence="3">
    <location>
        <begin position="160"/>
        <end position="293"/>
    </location>
</feature>
<keyword evidence="1" id="KW-0479">Metal-binding</keyword>
<dbReference type="AlphaFoldDB" id="A0A7V5CSE7"/>
<dbReference type="PANTHER" id="PTHR43048:SF3">
    <property type="entry name" value="METHYLMALONYL-COA EPIMERASE, MITOCHONDRIAL"/>
    <property type="match status" value="1"/>
</dbReference>
<dbReference type="EMBL" id="DTKL01000015">
    <property type="protein sequence ID" value="HGY93437.1"/>
    <property type="molecule type" value="Genomic_DNA"/>
</dbReference>
<feature type="signal peptide" evidence="2">
    <location>
        <begin position="1"/>
        <end position="21"/>
    </location>
</feature>
<evidence type="ECO:0000256" key="2">
    <source>
        <dbReference type="SAM" id="SignalP"/>
    </source>
</evidence>
<feature type="domain" description="VOC" evidence="3">
    <location>
        <begin position="31"/>
        <end position="144"/>
    </location>
</feature>
<dbReference type="Gene3D" id="3.10.180.10">
    <property type="entry name" value="2,3-Dihydroxybiphenyl 1,2-Dioxygenase, domain 1"/>
    <property type="match status" value="2"/>
</dbReference>
<dbReference type="SUPFAM" id="SSF54593">
    <property type="entry name" value="Glyoxalase/Bleomycin resistance protein/Dihydroxybiphenyl dioxygenase"/>
    <property type="match status" value="2"/>
</dbReference>
<accession>A0A7V5CSE7</accession>
<sequence length="314" mass="34716">MNRLIGLGAAIALTAAAFGQASTPARPPITGVSHISVYTTHPDQAQHFYQHDLGFKKMPDPENPAGVRYYVDSQQFVEVLPLPAGQGVNRLDHIGWITTNARAMRLYLKAHGVAVPEQVQHGNDGSYWFNVHDPEGNKVQFLQPPAHGVSMAGADPIGHRMIHVGMLVHSRAKEDTFYRDILGFRPYWYGGMQSGKIDWVSQQVPNGRDWLEYMLTSGPSGSGIPANISQHQLGVLDHFSIGVVNMEKAVTTLDSEGRLKGNEHQHGPQLGRDGKWQFNLYDPDEIRVELMEYKPAEKPCCSPFTAANPVPPTH</sequence>
<gene>
    <name evidence="4" type="ORF">ENW50_01925</name>
</gene>
<name>A0A7V5CSE7_9BACT</name>
<evidence type="ECO:0000259" key="3">
    <source>
        <dbReference type="PROSITE" id="PS51819"/>
    </source>
</evidence>
<dbReference type="GO" id="GO:0046491">
    <property type="term" value="P:L-methylmalonyl-CoA metabolic process"/>
    <property type="evidence" value="ECO:0007669"/>
    <property type="project" value="TreeGrafter"/>
</dbReference>
<dbReference type="InterPro" id="IPR004360">
    <property type="entry name" value="Glyas_Fos-R_dOase_dom"/>
</dbReference>
<evidence type="ECO:0000313" key="4">
    <source>
        <dbReference type="EMBL" id="HGY93437.1"/>
    </source>
</evidence>
<protein>
    <submittedName>
        <fullName evidence="4">Glyoxalase</fullName>
    </submittedName>
</protein>
<dbReference type="Pfam" id="PF00903">
    <property type="entry name" value="Glyoxalase"/>
    <property type="match status" value="2"/>
</dbReference>
<reference evidence="4" key="1">
    <citation type="journal article" date="2020" name="mSystems">
        <title>Genome- and Community-Level Interaction Insights into Carbon Utilization and Element Cycling Functions of Hydrothermarchaeota in Hydrothermal Sediment.</title>
        <authorList>
            <person name="Zhou Z."/>
            <person name="Liu Y."/>
            <person name="Xu W."/>
            <person name="Pan J."/>
            <person name="Luo Z.H."/>
            <person name="Li M."/>
        </authorList>
    </citation>
    <scope>NUCLEOTIDE SEQUENCE [LARGE SCALE GENOMIC DNA]</scope>
    <source>
        <strain evidence="4">SpSt-855</strain>
    </source>
</reference>